<dbReference type="EMBL" id="JACRUO010000003">
    <property type="protein sequence ID" value="MBD3690187.1"/>
    <property type="molecule type" value="Genomic_DNA"/>
</dbReference>
<organism evidence="1 2">
    <name type="scientific">Nanchangia anserum</name>
    <dbReference type="NCBI Taxonomy" id="2692125"/>
    <lineage>
        <taxon>Bacteria</taxon>
        <taxon>Bacillati</taxon>
        <taxon>Actinomycetota</taxon>
        <taxon>Actinomycetes</taxon>
        <taxon>Actinomycetales</taxon>
        <taxon>Actinomycetaceae</taxon>
        <taxon>Nanchangia</taxon>
    </lineage>
</organism>
<comment type="caution">
    <text evidence="1">The sequence shown here is derived from an EMBL/GenBank/DDBJ whole genome shotgun (WGS) entry which is preliminary data.</text>
</comment>
<dbReference type="Pfam" id="PF14078">
    <property type="entry name" value="DUF4259"/>
    <property type="match status" value="1"/>
</dbReference>
<dbReference type="AlphaFoldDB" id="A0A8I0KS98"/>
<reference evidence="1 2" key="1">
    <citation type="submission" date="2020-08" db="EMBL/GenBank/DDBJ databases">
        <title>Winkia gen. nov., sp. nov., isolated from faeces of the Anser albifrons in China.</title>
        <authorList>
            <person name="Liu Q."/>
        </authorList>
    </citation>
    <scope>NUCLEOTIDE SEQUENCE [LARGE SCALE GENOMIC DNA]</scope>
    <source>
        <strain evidence="1 2">C62</strain>
    </source>
</reference>
<name>A0A8I0KS98_9ACTO</name>
<protein>
    <submittedName>
        <fullName evidence="1">DUF4259 domain-containing protein</fullName>
    </submittedName>
</protein>
<keyword evidence="2" id="KW-1185">Reference proteome</keyword>
<dbReference type="InterPro" id="IPR025355">
    <property type="entry name" value="DUF4259"/>
</dbReference>
<evidence type="ECO:0000313" key="2">
    <source>
        <dbReference type="Proteomes" id="UP000627538"/>
    </source>
</evidence>
<sequence length="29" mass="3151">MGAWGYGPLENDTAADLVLDLQEATSEQR</sequence>
<accession>A0A8I0KS98</accession>
<dbReference type="Proteomes" id="UP000627538">
    <property type="component" value="Unassembled WGS sequence"/>
</dbReference>
<proteinExistence type="predicted"/>
<gene>
    <name evidence="1" type="ORF">H8R10_08105</name>
</gene>
<dbReference type="RefSeq" id="WP_191072303.1">
    <property type="nucleotide sequence ID" value="NZ_JACRUO010000003.1"/>
</dbReference>
<evidence type="ECO:0000313" key="1">
    <source>
        <dbReference type="EMBL" id="MBD3690187.1"/>
    </source>
</evidence>